<reference evidence="1" key="1">
    <citation type="submission" date="2022-03" db="EMBL/GenBank/DDBJ databases">
        <authorList>
            <person name="Martin C."/>
        </authorList>
    </citation>
    <scope>NUCLEOTIDE SEQUENCE</scope>
</reference>
<accession>A0A8S4NCW4</accession>
<dbReference type="EMBL" id="CAIIXF020000003">
    <property type="protein sequence ID" value="CAH1778919.1"/>
    <property type="molecule type" value="Genomic_DNA"/>
</dbReference>
<gene>
    <name evidence="1" type="ORF">OFUS_LOCUS5778</name>
</gene>
<dbReference type="AlphaFoldDB" id="A0A8S4NCW4"/>
<name>A0A8S4NCW4_OWEFU</name>
<proteinExistence type="predicted"/>
<organism evidence="1 2">
    <name type="scientific">Owenia fusiformis</name>
    <name type="common">Polychaete worm</name>
    <dbReference type="NCBI Taxonomy" id="6347"/>
    <lineage>
        <taxon>Eukaryota</taxon>
        <taxon>Metazoa</taxon>
        <taxon>Spiralia</taxon>
        <taxon>Lophotrochozoa</taxon>
        <taxon>Annelida</taxon>
        <taxon>Polychaeta</taxon>
        <taxon>Sedentaria</taxon>
        <taxon>Canalipalpata</taxon>
        <taxon>Sabellida</taxon>
        <taxon>Oweniida</taxon>
        <taxon>Oweniidae</taxon>
        <taxon>Owenia</taxon>
    </lineage>
</organism>
<keyword evidence="2" id="KW-1185">Reference proteome</keyword>
<comment type="caution">
    <text evidence="1">The sequence shown here is derived from an EMBL/GenBank/DDBJ whole genome shotgun (WGS) entry which is preliminary data.</text>
</comment>
<dbReference type="Proteomes" id="UP000749559">
    <property type="component" value="Unassembled WGS sequence"/>
</dbReference>
<evidence type="ECO:0000313" key="1">
    <source>
        <dbReference type="EMBL" id="CAH1778919.1"/>
    </source>
</evidence>
<sequence length="102" mass="12038">MLLVLWDGVKYVCKKFTDTTMEIFIMHFKIHDNPTFGDVNITSGLQRIQASGCNTLQEFRKQPYTHLKYPFDPTSKRGISLKNWHILSWGDHWLPLYKLHSL</sequence>
<evidence type="ECO:0000313" key="2">
    <source>
        <dbReference type="Proteomes" id="UP000749559"/>
    </source>
</evidence>
<protein>
    <submittedName>
        <fullName evidence="1">Uncharacterized protein</fullName>
    </submittedName>
</protein>